<proteinExistence type="predicted"/>
<organism evidence="2 3">
    <name type="scientific">Triplophysa rosa</name>
    <name type="common">Cave loach</name>
    <dbReference type="NCBI Taxonomy" id="992332"/>
    <lineage>
        <taxon>Eukaryota</taxon>
        <taxon>Metazoa</taxon>
        <taxon>Chordata</taxon>
        <taxon>Craniata</taxon>
        <taxon>Vertebrata</taxon>
        <taxon>Euteleostomi</taxon>
        <taxon>Actinopterygii</taxon>
        <taxon>Neopterygii</taxon>
        <taxon>Teleostei</taxon>
        <taxon>Ostariophysi</taxon>
        <taxon>Cypriniformes</taxon>
        <taxon>Nemacheilidae</taxon>
        <taxon>Triplophysa</taxon>
    </lineage>
</organism>
<evidence type="ECO:0000313" key="2">
    <source>
        <dbReference type="EMBL" id="KAI7802268.1"/>
    </source>
</evidence>
<feature type="non-terminal residue" evidence="2">
    <location>
        <position position="56"/>
    </location>
</feature>
<name>A0A9W7TTP3_TRIRA</name>
<keyword evidence="3" id="KW-1185">Reference proteome</keyword>
<dbReference type="EMBL" id="JAFHDT010000012">
    <property type="protein sequence ID" value="KAI7802268.1"/>
    <property type="molecule type" value="Genomic_DNA"/>
</dbReference>
<feature type="region of interest" description="Disordered" evidence="1">
    <location>
        <begin position="1"/>
        <end position="37"/>
    </location>
</feature>
<sequence>FAQHPMLAGQETRTKSPAPPTPTSAPQHSPAAYANPQPCLRHKKFSCKRQRLSADS</sequence>
<evidence type="ECO:0000256" key="1">
    <source>
        <dbReference type="SAM" id="MobiDB-lite"/>
    </source>
</evidence>
<dbReference type="AlphaFoldDB" id="A0A9W7TTP3"/>
<comment type="caution">
    <text evidence="2">The sequence shown here is derived from an EMBL/GenBank/DDBJ whole genome shotgun (WGS) entry which is preliminary data.</text>
</comment>
<dbReference type="Proteomes" id="UP001059041">
    <property type="component" value="Linkage Group LG12"/>
</dbReference>
<protein>
    <submittedName>
        <fullName evidence="2">Uncharacterized protein</fullName>
    </submittedName>
</protein>
<gene>
    <name evidence="2" type="ORF">IRJ41_005433</name>
</gene>
<accession>A0A9W7TTP3</accession>
<evidence type="ECO:0000313" key="3">
    <source>
        <dbReference type="Proteomes" id="UP001059041"/>
    </source>
</evidence>
<reference evidence="2" key="1">
    <citation type="submission" date="2021-02" db="EMBL/GenBank/DDBJ databases">
        <title>Comparative genomics reveals that relaxation of natural selection precedes convergent phenotypic evolution of cavefish.</title>
        <authorList>
            <person name="Peng Z."/>
        </authorList>
    </citation>
    <scope>NUCLEOTIDE SEQUENCE</scope>
    <source>
        <tissue evidence="2">Muscle</tissue>
    </source>
</reference>